<evidence type="ECO:0000256" key="1">
    <source>
        <dbReference type="ARBA" id="ARBA00023224"/>
    </source>
</evidence>
<dbReference type="GO" id="GO:0016020">
    <property type="term" value="C:membrane"/>
    <property type="evidence" value="ECO:0007669"/>
    <property type="project" value="InterPro"/>
</dbReference>
<sequence>MPPSNQSAAVLRDGGPSETTTDISGLTESLTAEVNRIACDKTRAIQQITNQMKMLALNALIESARAGEHGRGFAVVAQEVRAVGQQIDALAGDLESQLTRRTGALMSSIAQMTEQSMADRMVDLSLNAVELIDRNLYERTCDVRWWATDSAVVSCAADPGDAARAYASERLGVILAAYTVYLDLWLCDLDGTVLANGRPDRFAVQGTNVATESWFREARALRSGDDYVAGDIERQPKLGDAQVATYCATVREGGRADGKLLGILAIHFDWEPQARAIVSGVRVGDDARLRVLLVDRRMRVIAASDGAGILTEHLPLKTDGRRSGCFHDPSGALVAFHATPGYETYKGLGWYGVIVRKAG</sequence>
<dbReference type="GO" id="GO:0007165">
    <property type="term" value="P:signal transduction"/>
    <property type="evidence" value="ECO:0007669"/>
    <property type="project" value="UniProtKB-KW"/>
</dbReference>
<accession>A0A327KKH5</accession>
<dbReference type="PRINTS" id="PR00260">
    <property type="entry name" value="CHEMTRNSDUCR"/>
</dbReference>
<gene>
    <name evidence="6" type="ORF">CH338_14725</name>
</gene>
<comment type="caution">
    <text evidence="6">The sequence shown here is derived from an EMBL/GenBank/DDBJ whole genome shotgun (WGS) entry which is preliminary data.</text>
</comment>
<protein>
    <submittedName>
        <fullName evidence="6">Chemotaxis protein</fullName>
    </submittedName>
</protein>
<dbReference type="EMBL" id="NPEU01000159">
    <property type="protein sequence ID" value="RAI37842.1"/>
    <property type="molecule type" value="Genomic_DNA"/>
</dbReference>
<evidence type="ECO:0000256" key="2">
    <source>
        <dbReference type="ARBA" id="ARBA00029447"/>
    </source>
</evidence>
<feature type="domain" description="Methyl-accepting transducer" evidence="5">
    <location>
        <begin position="42"/>
        <end position="98"/>
    </location>
</feature>
<evidence type="ECO:0000256" key="4">
    <source>
        <dbReference type="SAM" id="MobiDB-lite"/>
    </source>
</evidence>
<keyword evidence="7" id="KW-1185">Reference proteome</keyword>
<dbReference type="GO" id="GO:0004888">
    <property type="term" value="F:transmembrane signaling receptor activity"/>
    <property type="evidence" value="ECO:0007669"/>
    <property type="project" value="InterPro"/>
</dbReference>
<dbReference type="RefSeq" id="WP_111357914.1">
    <property type="nucleotide sequence ID" value="NZ_NHSK01000295.1"/>
</dbReference>
<evidence type="ECO:0000313" key="6">
    <source>
        <dbReference type="EMBL" id="RAI37842.1"/>
    </source>
</evidence>
<dbReference type="Proteomes" id="UP000248863">
    <property type="component" value="Unassembled WGS sequence"/>
</dbReference>
<dbReference type="PROSITE" id="PS50111">
    <property type="entry name" value="CHEMOTAXIS_TRANSDUC_2"/>
    <property type="match status" value="1"/>
</dbReference>
<evidence type="ECO:0000259" key="5">
    <source>
        <dbReference type="PROSITE" id="PS50111"/>
    </source>
</evidence>
<dbReference type="OrthoDB" id="9814866at2"/>
<dbReference type="PANTHER" id="PTHR32089:SF112">
    <property type="entry name" value="LYSOZYME-LIKE PROTEIN-RELATED"/>
    <property type="match status" value="1"/>
</dbReference>
<comment type="similarity">
    <text evidence="2">Belongs to the methyl-accepting chemotaxis (MCP) protein family.</text>
</comment>
<keyword evidence="1 3" id="KW-0807">Transducer</keyword>
<proteinExistence type="inferred from homology"/>
<dbReference type="PANTHER" id="PTHR32089">
    <property type="entry name" value="METHYL-ACCEPTING CHEMOTAXIS PROTEIN MCPB"/>
    <property type="match status" value="1"/>
</dbReference>
<name>A0A327KKH5_9BRAD</name>
<evidence type="ECO:0000313" key="7">
    <source>
        <dbReference type="Proteomes" id="UP000248863"/>
    </source>
</evidence>
<dbReference type="Gene3D" id="1.10.287.950">
    <property type="entry name" value="Methyl-accepting chemotaxis protein"/>
    <property type="match status" value="1"/>
</dbReference>
<dbReference type="Pfam" id="PF00015">
    <property type="entry name" value="MCPsignal"/>
    <property type="match status" value="1"/>
</dbReference>
<reference evidence="6 7" key="1">
    <citation type="submission" date="2017-07" db="EMBL/GenBank/DDBJ databases">
        <title>Draft Genome Sequences of Select Purple Nonsulfur Bacteria.</title>
        <authorList>
            <person name="Lasarre B."/>
            <person name="Mckinlay J.B."/>
        </authorList>
    </citation>
    <scope>NUCLEOTIDE SEQUENCE [LARGE SCALE GENOMIC DNA]</scope>
    <source>
        <strain evidence="6 7">DSM 11907</strain>
    </source>
</reference>
<dbReference type="Gene3D" id="3.30.450.20">
    <property type="entry name" value="PAS domain"/>
    <property type="match status" value="1"/>
</dbReference>
<dbReference type="InterPro" id="IPR004089">
    <property type="entry name" value="MCPsignal_dom"/>
</dbReference>
<dbReference type="GO" id="GO:0006935">
    <property type="term" value="P:chemotaxis"/>
    <property type="evidence" value="ECO:0007669"/>
    <property type="project" value="InterPro"/>
</dbReference>
<dbReference type="InterPro" id="IPR004090">
    <property type="entry name" value="Chemotax_Me-accpt_rcpt"/>
</dbReference>
<dbReference type="AlphaFoldDB" id="A0A327KKH5"/>
<dbReference type="SUPFAM" id="SSF58104">
    <property type="entry name" value="Methyl-accepting chemotaxis protein (MCP) signaling domain"/>
    <property type="match status" value="1"/>
</dbReference>
<evidence type="ECO:0000256" key="3">
    <source>
        <dbReference type="PROSITE-ProRule" id="PRU00284"/>
    </source>
</evidence>
<organism evidence="6 7">
    <name type="scientific">Rhodoplanes elegans</name>
    <dbReference type="NCBI Taxonomy" id="29408"/>
    <lineage>
        <taxon>Bacteria</taxon>
        <taxon>Pseudomonadati</taxon>
        <taxon>Pseudomonadota</taxon>
        <taxon>Alphaproteobacteria</taxon>
        <taxon>Hyphomicrobiales</taxon>
        <taxon>Nitrobacteraceae</taxon>
        <taxon>Rhodoplanes</taxon>
    </lineage>
</organism>
<feature type="region of interest" description="Disordered" evidence="4">
    <location>
        <begin position="1"/>
        <end position="23"/>
    </location>
</feature>